<evidence type="ECO:0000259" key="3">
    <source>
        <dbReference type="PROSITE" id="PS51186"/>
    </source>
</evidence>
<dbReference type="AlphaFoldDB" id="A0A858RPA8"/>
<dbReference type="GO" id="GO:0016747">
    <property type="term" value="F:acyltransferase activity, transferring groups other than amino-acyl groups"/>
    <property type="evidence" value="ECO:0007669"/>
    <property type="project" value="InterPro"/>
</dbReference>
<name>A0A858RPA8_9BACT</name>
<dbReference type="InterPro" id="IPR016181">
    <property type="entry name" value="Acyl_CoA_acyltransferase"/>
</dbReference>
<dbReference type="InterPro" id="IPR050832">
    <property type="entry name" value="Bact_Acetyltransf"/>
</dbReference>
<dbReference type="RefSeq" id="WP_169456638.1">
    <property type="nucleotide sequence ID" value="NZ_CP051774.1"/>
</dbReference>
<accession>A0A858RPA8</accession>
<feature type="domain" description="N-acetyltransferase" evidence="3">
    <location>
        <begin position="13"/>
        <end position="159"/>
    </location>
</feature>
<dbReference type="Pfam" id="PF00583">
    <property type="entry name" value="Acetyltransf_1"/>
    <property type="match status" value="1"/>
</dbReference>
<dbReference type="EMBL" id="CP051774">
    <property type="protein sequence ID" value="QJE98179.1"/>
    <property type="molecule type" value="Genomic_DNA"/>
</dbReference>
<sequence length="166" mass="18219">MSSTHESPKKQAPLIRRATPADAGAIEALYRELVSDPSICVQPDQITTLESSSSSFLLVAELGGKVYGTAHLNLCADVMYRQQPYGVIENVIVATQLRGHGIGRLLLQEAERLALEHDCSKLMLLSSASRTSAHEFFHRCGFASDTKRAFVKYRRQFAPASITEAP</sequence>
<dbReference type="Gene3D" id="3.40.630.30">
    <property type="match status" value="1"/>
</dbReference>
<dbReference type="KEGG" id="luo:HHL09_21115"/>
<dbReference type="PROSITE" id="PS51186">
    <property type="entry name" value="GNAT"/>
    <property type="match status" value="1"/>
</dbReference>
<dbReference type="SUPFAM" id="SSF55729">
    <property type="entry name" value="Acyl-CoA N-acyltransferases (Nat)"/>
    <property type="match status" value="1"/>
</dbReference>
<evidence type="ECO:0000313" key="5">
    <source>
        <dbReference type="Proteomes" id="UP000501812"/>
    </source>
</evidence>
<keyword evidence="1 4" id="KW-0808">Transferase</keyword>
<organism evidence="4 5">
    <name type="scientific">Luteolibacter luteus</name>
    <dbReference type="NCBI Taxonomy" id="2728835"/>
    <lineage>
        <taxon>Bacteria</taxon>
        <taxon>Pseudomonadati</taxon>
        <taxon>Verrucomicrobiota</taxon>
        <taxon>Verrucomicrobiia</taxon>
        <taxon>Verrucomicrobiales</taxon>
        <taxon>Verrucomicrobiaceae</taxon>
        <taxon>Luteolibacter</taxon>
    </lineage>
</organism>
<dbReference type="Proteomes" id="UP000501812">
    <property type="component" value="Chromosome"/>
</dbReference>
<evidence type="ECO:0000256" key="1">
    <source>
        <dbReference type="ARBA" id="ARBA00022679"/>
    </source>
</evidence>
<dbReference type="PANTHER" id="PTHR43877">
    <property type="entry name" value="AMINOALKYLPHOSPHONATE N-ACETYLTRANSFERASE-RELATED-RELATED"/>
    <property type="match status" value="1"/>
</dbReference>
<proteinExistence type="predicted"/>
<protein>
    <submittedName>
        <fullName evidence="4">GNAT family N-acetyltransferase</fullName>
    </submittedName>
</protein>
<reference evidence="4 5" key="1">
    <citation type="submission" date="2020-04" db="EMBL/GenBank/DDBJ databases">
        <title>Luteolibacter sp. G-1-1-1 isolated from soil.</title>
        <authorList>
            <person name="Dahal R.H."/>
        </authorList>
    </citation>
    <scope>NUCLEOTIDE SEQUENCE [LARGE SCALE GENOMIC DNA]</scope>
    <source>
        <strain evidence="4 5">G-1-1-1</strain>
    </source>
</reference>
<keyword evidence="5" id="KW-1185">Reference proteome</keyword>
<evidence type="ECO:0000256" key="2">
    <source>
        <dbReference type="ARBA" id="ARBA00023315"/>
    </source>
</evidence>
<dbReference type="CDD" id="cd04301">
    <property type="entry name" value="NAT_SF"/>
    <property type="match status" value="1"/>
</dbReference>
<keyword evidence="2" id="KW-0012">Acyltransferase</keyword>
<gene>
    <name evidence="4" type="ORF">HHL09_21115</name>
</gene>
<evidence type="ECO:0000313" key="4">
    <source>
        <dbReference type="EMBL" id="QJE98179.1"/>
    </source>
</evidence>
<dbReference type="InterPro" id="IPR000182">
    <property type="entry name" value="GNAT_dom"/>
</dbReference>